<feature type="transmembrane region" description="Helical" evidence="2">
    <location>
        <begin position="7"/>
        <end position="30"/>
    </location>
</feature>
<keyword evidence="2" id="KW-0812">Transmembrane</keyword>
<evidence type="ECO:0000256" key="1">
    <source>
        <dbReference type="ARBA" id="ARBA00006464"/>
    </source>
</evidence>
<evidence type="ECO:0000259" key="3">
    <source>
        <dbReference type="Pfam" id="PF02397"/>
    </source>
</evidence>
<keyword evidence="5" id="KW-1185">Reference proteome</keyword>
<organism evidence="4 5">
    <name type="scientific">Rhodoferax fermentans</name>
    <dbReference type="NCBI Taxonomy" id="28066"/>
    <lineage>
        <taxon>Bacteria</taxon>
        <taxon>Pseudomonadati</taxon>
        <taxon>Pseudomonadota</taxon>
        <taxon>Betaproteobacteria</taxon>
        <taxon>Burkholderiales</taxon>
        <taxon>Comamonadaceae</taxon>
        <taxon>Rhodoferax</taxon>
    </lineage>
</organism>
<dbReference type="STRING" id="28066.RF819_07735"/>
<dbReference type="Proteomes" id="UP000190750">
    <property type="component" value="Unassembled WGS sequence"/>
</dbReference>
<proteinExistence type="inferred from homology"/>
<reference evidence="4 5" key="1">
    <citation type="submission" date="2017-01" db="EMBL/GenBank/DDBJ databases">
        <title>Genome sequencing of Rhodoferax fermentans JCM 7819.</title>
        <authorList>
            <person name="Kim Y.J."/>
            <person name="Farh M.E.-A."/>
            <person name="Yang D.-C."/>
        </authorList>
    </citation>
    <scope>NUCLEOTIDE SEQUENCE [LARGE SCALE GENOMIC DNA]</scope>
    <source>
        <strain evidence="4 5">JCM 7819</strain>
    </source>
</reference>
<dbReference type="AlphaFoldDB" id="A0A1T1AYB2"/>
<comment type="caution">
    <text evidence="4">The sequence shown here is derived from an EMBL/GenBank/DDBJ whole genome shotgun (WGS) entry which is preliminary data.</text>
</comment>
<name>A0A1T1AYB2_RHOFE</name>
<dbReference type="RefSeq" id="WP_078366834.1">
    <property type="nucleotide sequence ID" value="NZ_MTJN01000002.1"/>
</dbReference>
<dbReference type="Pfam" id="PF02397">
    <property type="entry name" value="Bac_transf"/>
    <property type="match status" value="1"/>
</dbReference>
<dbReference type="InterPro" id="IPR003362">
    <property type="entry name" value="Bact_transf"/>
</dbReference>
<dbReference type="OrthoDB" id="9808602at2"/>
<keyword evidence="2" id="KW-0472">Membrane</keyword>
<dbReference type="PANTHER" id="PTHR30576">
    <property type="entry name" value="COLANIC BIOSYNTHESIS UDP-GLUCOSE LIPID CARRIER TRANSFERASE"/>
    <property type="match status" value="1"/>
</dbReference>
<dbReference type="PANTHER" id="PTHR30576:SF0">
    <property type="entry name" value="UNDECAPRENYL-PHOSPHATE N-ACETYLGALACTOSAMINYL 1-PHOSPHATE TRANSFERASE-RELATED"/>
    <property type="match status" value="1"/>
</dbReference>
<evidence type="ECO:0000313" key="4">
    <source>
        <dbReference type="EMBL" id="OOV08975.1"/>
    </source>
</evidence>
<evidence type="ECO:0000256" key="2">
    <source>
        <dbReference type="SAM" id="Phobius"/>
    </source>
</evidence>
<keyword evidence="4" id="KW-0808">Transferase</keyword>
<evidence type="ECO:0000313" key="5">
    <source>
        <dbReference type="Proteomes" id="UP000190750"/>
    </source>
</evidence>
<comment type="similarity">
    <text evidence="1">Belongs to the bacterial sugar transferase family.</text>
</comment>
<keyword evidence="2" id="KW-1133">Transmembrane helix</keyword>
<feature type="domain" description="Bacterial sugar transferase" evidence="3">
    <location>
        <begin position="2"/>
        <end position="179"/>
    </location>
</feature>
<dbReference type="EMBL" id="MTJN01000002">
    <property type="protein sequence ID" value="OOV08975.1"/>
    <property type="molecule type" value="Genomic_DNA"/>
</dbReference>
<protein>
    <submittedName>
        <fullName evidence="4">UDP-phosphate galactose phosphotransferase</fullName>
    </submittedName>
</protein>
<dbReference type="GO" id="GO:0016780">
    <property type="term" value="F:phosphotransferase activity, for other substituted phosphate groups"/>
    <property type="evidence" value="ECO:0007669"/>
    <property type="project" value="TreeGrafter"/>
</dbReference>
<sequence length="186" mass="20981">MKRTFDLTLVVVIGLMALMPIVLVVCLIRLTSRGPVLYWSDRVGANNKIFRMPKFRSMRIGTPIVATHLLNNPDSYLTPIGSFLRKSSLDELPQLWSILKGDMSFVGPRPALFNQHDLVDLRTLAGVHCLTPGLTGWAQINGRDELSISQKVALDIEYMHCKSLVFDVKIILMTAWRVLVRDNVVH</sequence>
<accession>A0A1T1AYB2</accession>
<gene>
    <name evidence="4" type="ORF">RF819_07735</name>
</gene>